<organism evidence="2 3">
    <name type="scientific">Desulforhabdus amnigena</name>
    <dbReference type="NCBI Taxonomy" id="40218"/>
    <lineage>
        <taxon>Bacteria</taxon>
        <taxon>Pseudomonadati</taxon>
        <taxon>Thermodesulfobacteriota</taxon>
        <taxon>Syntrophobacteria</taxon>
        <taxon>Syntrophobacterales</taxon>
        <taxon>Syntrophobacteraceae</taxon>
        <taxon>Desulforhabdus</taxon>
    </lineage>
</organism>
<dbReference type="AlphaFoldDB" id="A0A9W6L9J4"/>
<evidence type="ECO:0000313" key="3">
    <source>
        <dbReference type="Proteomes" id="UP001144372"/>
    </source>
</evidence>
<gene>
    <name evidence="2" type="ORF">DAMNIGENAA_30120</name>
</gene>
<dbReference type="RefSeq" id="WP_281795537.1">
    <property type="nucleotide sequence ID" value="NZ_BSDR01000001.1"/>
</dbReference>
<name>A0A9W6L9J4_9BACT</name>
<evidence type="ECO:0000313" key="2">
    <source>
        <dbReference type="EMBL" id="GLI35579.1"/>
    </source>
</evidence>
<feature type="region of interest" description="Disordered" evidence="1">
    <location>
        <begin position="47"/>
        <end position="67"/>
    </location>
</feature>
<sequence length="67" mass="7458">MEGGSHEKSGKIRFGDYSTGGSIWIEAHSDVKVWVYTEGERKVGLLIEKPDENGDKSKLAGNHQKNR</sequence>
<comment type="caution">
    <text evidence="2">The sequence shown here is derived from an EMBL/GenBank/DDBJ whole genome shotgun (WGS) entry which is preliminary data.</text>
</comment>
<dbReference type="EMBL" id="BSDR01000001">
    <property type="protein sequence ID" value="GLI35579.1"/>
    <property type="molecule type" value="Genomic_DNA"/>
</dbReference>
<accession>A0A9W6L9J4</accession>
<evidence type="ECO:0000256" key="1">
    <source>
        <dbReference type="SAM" id="MobiDB-lite"/>
    </source>
</evidence>
<keyword evidence="3" id="KW-1185">Reference proteome</keyword>
<proteinExistence type="predicted"/>
<protein>
    <submittedName>
        <fullName evidence="2">Uncharacterized protein</fullName>
    </submittedName>
</protein>
<feature type="compositionally biased region" description="Basic and acidic residues" evidence="1">
    <location>
        <begin position="47"/>
        <end position="58"/>
    </location>
</feature>
<reference evidence="2" key="1">
    <citation type="submission" date="2022-12" db="EMBL/GenBank/DDBJ databases">
        <title>Reference genome sequencing for broad-spectrum identification of bacterial and archaeal isolates by mass spectrometry.</title>
        <authorList>
            <person name="Sekiguchi Y."/>
            <person name="Tourlousse D.M."/>
        </authorList>
    </citation>
    <scope>NUCLEOTIDE SEQUENCE</scope>
    <source>
        <strain evidence="2">ASRB1</strain>
    </source>
</reference>
<dbReference type="Proteomes" id="UP001144372">
    <property type="component" value="Unassembled WGS sequence"/>
</dbReference>